<evidence type="ECO:0000313" key="3">
    <source>
        <dbReference type="Proteomes" id="UP001059596"/>
    </source>
</evidence>
<evidence type="ECO:0000313" key="2">
    <source>
        <dbReference type="EMBL" id="KAI8037763.1"/>
    </source>
</evidence>
<comment type="caution">
    <text evidence="2">The sequence shown here is derived from an EMBL/GenBank/DDBJ whole genome shotgun (WGS) entry which is preliminary data.</text>
</comment>
<dbReference type="EMBL" id="JAMKOV010000010">
    <property type="protein sequence ID" value="KAI8037763.1"/>
    <property type="molecule type" value="Genomic_DNA"/>
</dbReference>
<dbReference type="InterPro" id="IPR040357">
    <property type="entry name" value="Vma22/CCDC115"/>
</dbReference>
<dbReference type="PANTHER" id="PTHR31996:SF2">
    <property type="entry name" value="COILED-COIL DOMAIN-CONTAINING PROTEIN 115"/>
    <property type="match status" value="1"/>
</dbReference>
<gene>
    <name evidence="2" type="ORF">M5D96_009263</name>
</gene>
<sequence>MSHNEVPFDELMAAKRESRARSSVREIRCLLDDLHLQMFHLMEDQELLHLQVNKQSCRARLFLARTRLLQGSERTSAEVRLPRGRSYKALTRVIEVSKNLGKALKITRHPVEPILGYFRPLTNIFGSLVPESLRLASRHWYHCLDLVAECANTRKELQWTITSIKMLQSALD</sequence>
<evidence type="ECO:0000256" key="1">
    <source>
        <dbReference type="ARBA" id="ARBA00093634"/>
    </source>
</evidence>
<dbReference type="GO" id="GO:0051082">
    <property type="term" value="F:unfolded protein binding"/>
    <property type="evidence" value="ECO:0007669"/>
    <property type="project" value="TreeGrafter"/>
</dbReference>
<proteinExistence type="predicted"/>
<organism evidence="2 3">
    <name type="scientific">Drosophila gunungcola</name>
    <name type="common">fruit fly</name>
    <dbReference type="NCBI Taxonomy" id="103775"/>
    <lineage>
        <taxon>Eukaryota</taxon>
        <taxon>Metazoa</taxon>
        <taxon>Ecdysozoa</taxon>
        <taxon>Arthropoda</taxon>
        <taxon>Hexapoda</taxon>
        <taxon>Insecta</taxon>
        <taxon>Pterygota</taxon>
        <taxon>Neoptera</taxon>
        <taxon>Endopterygota</taxon>
        <taxon>Diptera</taxon>
        <taxon>Brachycera</taxon>
        <taxon>Muscomorpha</taxon>
        <taxon>Ephydroidea</taxon>
        <taxon>Drosophilidae</taxon>
        <taxon>Drosophila</taxon>
        <taxon>Sophophora</taxon>
    </lineage>
</organism>
<dbReference type="AlphaFoldDB" id="A0A9P9YJJ7"/>
<keyword evidence="3" id="KW-1185">Reference proteome</keyword>
<accession>A0A9P9YJJ7</accession>
<dbReference type="OrthoDB" id="408631at2759"/>
<reference evidence="2" key="1">
    <citation type="journal article" date="2023" name="Genome Biol. Evol.">
        <title>Long-read-based Genome Assembly of Drosophila gunungcola Reveals Fewer Chemosensory Genes in Flower-breeding Species.</title>
        <authorList>
            <person name="Negi A."/>
            <person name="Liao B.Y."/>
            <person name="Yeh S.D."/>
        </authorList>
    </citation>
    <scope>NUCLEOTIDE SEQUENCE</scope>
    <source>
        <strain evidence="2">Sukarami</strain>
    </source>
</reference>
<name>A0A9P9YJJ7_9MUSC</name>
<dbReference type="PANTHER" id="PTHR31996">
    <property type="entry name" value="COILED-COIL DOMAIN-CONTAINING PROTEIN 115"/>
    <property type="match status" value="1"/>
</dbReference>
<protein>
    <recommendedName>
        <fullName evidence="1">Vacuolar ATPase assembly protein VMA22</fullName>
    </recommendedName>
</protein>
<dbReference type="GO" id="GO:0070072">
    <property type="term" value="P:vacuolar proton-transporting V-type ATPase complex assembly"/>
    <property type="evidence" value="ECO:0007669"/>
    <property type="project" value="InterPro"/>
</dbReference>
<dbReference type="Proteomes" id="UP001059596">
    <property type="component" value="Unassembled WGS sequence"/>
</dbReference>